<dbReference type="InterPro" id="IPR025402">
    <property type="entry name" value="DMP19_C"/>
</dbReference>
<dbReference type="AlphaFoldDB" id="A0A212U186"/>
<dbReference type="EMBL" id="FYEZ01000002">
    <property type="protein sequence ID" value="SNC71998.1"/>
    <property type="molecule type" value="Genomic_DNA"/>
</dbReference>
<proteinExistence type="predicted"/>
<dbReference type="Gene3D" id="1.20.1420.60">
    <property type="match status" value="1"/>
</dbReference>
<dbReference type="OrthoDB" id="5191180at2"/>
<reference evidence="2 3" key="1">
    <citation type="submission" date="2017-06" db="EMBL/GenBank/DDBJ databases">
        <authorList>
            <person name="Kim H.J."/>
            <person name="Triplett B.A."/>
        </authorList>
    </citation>
    <scope>NUCLEOTIDE SEQUENCE [LARGE SCALE GENOMIC DNA]</scope>
    <source>
        <strain evidence="2 3">DSM 22179</strain>
    </source>
</reference>
<evidence type="ECO:0000313" key="3">
    <source>
        <dbReference type="Proteomes" id="UP000198122"/>
    </source>
</evidence>
<sequence>MSLLPEDFQTAIDAYLEGRDASPSFLACGALLSFEGMVDNGGLMGTLENLHASGDDQVLADAVAALRAHGLDDLADLTQRADTEYQRMRPHPDAELSEADELLWEQLDDQWYAMAEGRITQAVSGA</sequence>
<dbReference type="Proteomes" id="UP000198122">
    <property type="component" value="Unassembled WGS sequence"/>
</dbReference>
<evidence type="ECO:0000259" key="1">
    <source>
        <dbReference type="Pfam" id="PF14300"/>
    </source>
</evidence>
<gene>
    <name evidence="2" type="ORF">SAMN05445756_1688</name>
</gene>
<protein>
    <recommendedName>
        <fullName evidence="1">DNA mimic protein DMP19 C-terminal domain-containing protein</fullName>
    </recommendedName>
</protein>
<name>A0A212U186_9MICO</name>
<keyword evidence="3" id="KW-1185">Reference proteome</keyword>
<evidence type="ECO:0000313" key="2">
    <source>
        <dbReference type="EMBL" id="SNC71998.1"/>
    </source>
</evidence>
<dbReference type="Pfam" id="PF14300">
    <property type="entry name" value="DMP19"/>
    <property type="match status" value="1"/>
</dbReference>
<dbReference type="RefSeq" id="WP_088818619.1">
    <property type="nucleotide sequence ID" value="NZ_FYEZ01000002.1"/>
</dbReference>
<organism evidence="2 3">
    <name type="scientific">Kytococcus aerolatus</name>
    <dbReference type="NCBI Taxonomy" id="592308"/>
    <lineage>
        <taxon>Bacteria</taxon>
        <taxon>Bacillati</taxon>
        <taxon>Actinomycetota</taxon>
        <taxon>Actinomycetes</taxon>
        <taxon>Micrococcales</taxon>
        <taxon>Kytococcaceae</taxon>
        <taxon>Kytococcus</taxon>
    </lineage>
</organism>
<feature type="domain" description="DNA mimic protein DMP19 C-terminal" evidence="1">
    <location>
        <begin position="26"/>
        <end position="116"/>
    </location>
</feature>
<accession>A0A212U186</accession>